<evidence type="ECO:0000256" key="2">
    <source>
        <dbReference type="ARBA" id="ARBA00022737"/>
    </source>
</evidence>
<dbReference type="PANTHER" id="PTHR35037">
    <property type="entry name" value="C-TERMINAL REGION OF AIDA-LIKE PROTEIN"/>
    <property type="match status" value="1"/>
</dbReference>
<keyword evidence="3" id="KW-0106">Calcium</keyword>
<dbReference type="InterPro" id="IPR038081">
    <property type="entry name" value="CalX-like_sf"/>
</dbReference>
<reference evidence="5 6" key="1">
    <citation type="submission" date="2021-04" db="EMBL/GenBank/DDBJ databases">
        <authorList>
            <person name="Ivanova A."/>
        </authorList>
    </citation>
    <scope>NUCLEOTIDE SEQUENCE [LARGE SCALE GENOMIC DNA]</scope>
    <source>
        <strain evidence="5 6">G18</strain>
    </source>
</reference>
<dbReference type="SUPFAM" id="SSF51126">
    <property type="entry name" value="Pectin lyase-like"/>
    <property type="match status" value="7"/>
</dbReference>
<dbReference type="NCBIfam" id="TIGR02601">
    <property type="entry name" value="autotrns_rpt"/>
    <property type="match status" value="11"/>
</dbReference>
<dbReference type="InterPro" id="IPR003644">
    <property type="entry name" value="Calx_beta"/>
</dbReference>
<evidence type="ECO:0000259" key="4">
    <source>
        <dbReference type="SMART" id="SM00237"/>
    </source>
</evidence>
<dbReference type="Pfam" id="PF12951">
    <property type="entry name" value="PATR"/>
    <property type="match status" value="12"/>
</dbReference>
<comment type="caution">
    <text evidence="5">The sequence shown here is derived from an EMBL/GenBank/DDBJ whole genome shotgun (WGS) entry which is preliminary data.</text>
</comment>
<protein>
    <submittedName>
        <fullName evidence="5">Autotransporter-associated beta strand repeat-containing protein</fullName>
    </submittedName>
</protein>
<evidence type="ECO:0000313" key="5">
    <source>
        <dbReference type="EMBL" id="MBP3957049.1"/>
    </source>
</evidence>
<sequence length="1726" mass="163208">MTVISTLLRRLQKSRTLSPVARARARLQVALLEDRTVPTTLTWTGAIDADWSTSGNWDDGAANTEVPDSADDVLVFTTGGANQSTNNDIGALTVDQIQFGDSGYTLSGTALTLATSLTDTTASGTNTIALDVAGAATLSKSGAGTLELSGANTFTGATTVSAGTLTLTGGSALADTVAVNLSSGTANLALGASETIGSLAGSGTVDLSAFTLTTGGAGTSTAFSGVISGAGNLAKAGAGTFTLSGANTYTGTTTVSAGTLSVTDDTNLGTGAVTLAAGTTLAVTGATTIDNAVALSGAATISNTAAVTVSGLISGSSTLTKTGAGTLTLTNTGNEAAFSGAITASSGTLAVGDDDALGSGALTFSGGFFTLTGTTTVDNAIVLNASATPISVGTGLTATLSGVVSETGGARAINKAGAGTLVLAGTNTYTGNTNLNGGTVSVAGDANLGSGTILFNQSAPTLLVTGTGTIDNLIALSVAGTIDNANAVTLSGVISGANNLTKAGAGVLTLSGANTFTGTATVSAGTLTLSGNSAIADTVAVTVSTGATLNLGNDETIGSLAGAGNVTLGANFLTAGADNTSTTFSGVISGTGTLTKQGTGTLTLSGANTYTGATTVSAGTLSVAADNNLGTGVLTLAGGTTLTVTGTGVTVDNLVTLSGAATVSNANAVTLSGVISGANNLAKTGAGTFTLSGANTYTGTTTVSAGTLSVAADNNLGTGAVTLAAGTTLAVTGATTVDNAIALSGNATVDNTGAVTLSGVISGANSLAKTGAGALTLSGVNTYTGTTTVSTGTLALSGGSALADTSAVTVSTGATLALNSGEVIGSLAGAGNVTLGTFTLTPGADDTSTTFSGAISGTGGLTKVGLGTLTLSGANTYTGATNVIVGTLELVGGSALTDTTAVVFGTGTILALSASETIGSLFGTGNVTLGAFTLTTGGDDTSTTVTGIISGTGGVTKTGTGTFTLGGANTYTGTTTVSAGTLALNGGAAVADASAVTVSTGATLALSASETIGSLAGAGNVTLGAFTLTAGGDNSSTTFSGVASGTGNLTKAGTGTLTLSGANTYTGTTTVSAGTLSVTGDTNLGTGALTLAAGTTLAVTGATTIDNAIALSGAATIDNAAAVTISGVISGANNLTKAGAGVLTLSATNTYTGSTTVSAGTLSVTGSITTSSGVQVASGGTLGGTGDVPAVTVASGGTVAPGTSPGLLTMGNLALAAGSTFSAEVNGTAPSTDYDQVVAGGTVDVTGATLTITLGFTPVAGTSFLLISNDGVDAVTGTFNGLAEGATFTTGGVTFTISYVGGTGNDVVITTAPPTVSIGNVTAAEGNTGGTSFTFTVTLSVPSSQTVTVDYATAAGTATAGTDFTAASGTVTFAPGETSKTVTVTVTGDTAVESDETFTVVLSNPTNTTIATGTGTGTITNDDTATGTTVISVGAGNGTPGTVVPVDPATGQKGTPILAFAGFGGEIRVASGDINGDGQADTITGAGAGAPGGHVKVFAADGTLLRSFLAFDGFTGGVFVTSGDVNGDGFDDIIVSADAGAAPHVKVFSGADGALLQSFFAYDAGFTGGVRVGTGDVNGDGFDDIITGTGAGTTAHVKAFSGADGSLLRSFFAYDAGFSGGVYVAAGDLNGDGLDDIVTGSGPGAPGGHVKVFSGSDTSLIQSFLAYDAGFRGGVRVGTGSVNGSAAVLTGAGPGAGPHVKAFVNGVQVASLLAGDPTFSGGVYVG</sequence>
<keyword evidence="6" id="KW-1185">Reference proteome</keyword>
<dbReference type="SUPFAM" id="SSF141072">
    <property type="entry name" value="CalX-like"/>
    <property type="match status" value="1"/>
</dbReference>
<feature type="domain" description="Calx-beta" evidence="4">
    <location>
        <begin position="1308"/>
        <end position="1403"/>
    </location>
</feature>
<dbReference type="InterPro" id="IPR051551">
    <property type="entry name" value="Autotransporter_adhesion"/>
</dbReference>
<dbReference type="PANTHER" id="PTHR35037:SF3">
    <property type="entry name" value="C-TERMINAL REGION OF AIDA-LIKE PROTEIN"/>
    <property type="match status" value="1"/>
</dbReference>
<dbReference type="Gene3D" id="2.130.10.130">
    <property type="entry name" value="Integrin alpha, N-terminal"/>
    <property type="match status" value="1"/>
</dbReference>
<keyword evidence="2" id="KW-0677">Repeat</keyword>
<dbReference type="InterPro" id="IPR013425">
    <property type="entry name" value="Autotrns_rpt"/>
</dbReference>
<dbReference type="InterPro" id="IPR012332">
    <property type="entry name" value="Autotransporter_pectin_lyase_C"/>
</dbReference>
<dbReference type="SMART" id="SM00237">
    <property type="entry name" value="Calx_beta"/>
    <property type="match status" value="1"/>
</dbReference>
<dbReference type="Pfam" id="PF03160">
    <property type="entry name" value="Calx-beta"/>
    <property type="match status" value="1"/>
</dbReference>
<keyword evidence="1" id="KW-0732">Signal</keyword>
<dbReference type="EMBL" id="JAGKQQ010000001">
    <property type="protein sequence ID" value="MBP3957049.1"/>
    <property type="molecule type" value="Genomic_DNA"/>
</dbReference>
<dbReference type="InterPro" id="IPR028994">
    <property type="entry name" value="Integrin_alpha_N"/>
</dbReference>
<proteinExistence type="predicted"/>
<dbReference type="Gene3D" id="2.160.20.20">
    <property type="match status" value="3"/>
</dbReference>
<dbReference type="InterPro" id="IPR011050">
    <property type="entry name" value="Pectin_lyase_fold/virulence"/>
</dbReference>
<dbReference type="Gene3D" id="2.60.40.2030">
    <property type="match status" value="1"/>
</dbReference>
<dbReference type="Proteomes" id="UP000676565">
    <property type="component" value="Unassembled WGS sequence"/>
</dbReference>
<evidence type="ECO:0000313" key="6">
    <source>
        <dbReference type="Proteomes" id="UP000676565"/>
    </source>
</evidence>
<gene>
    <name evidence="5" type="ORF">J8F10_17415</name>
</gene>
<organism evidence="5 6">
    <name type="scientific">Gemmata palustris</name>
    <dbReference type="NCBI Taxonomy" id="2822762"/>
    <lineage>
        <taxon>Bacteria</taxon>
        <taxon>Pseudomonadati</taxon>
        <taxon>Planctomycetota</taxon>
        <taxon>Planctomycetia</taxon>
        <taxon>Gemmatales</taxon>
        <taxon>Gemmataceae</taxon>
        <taxon>Gemmata</taxon>
    </lineage>
</organism>
<evidence type="ECO:0000256" key="1">
    <source>
        <dbReference type="ARBA" id="ARBA00022729"/>
    </source>
</evidence>
<dbReference type="RefSeq" id="WP_210655745.1">
    <property type="nucleotide sequence ID" value="NZ_JAGKQQ010000001.1"/>
</dbReference>
<dbReference type="SUPFAM" id="SSF69318">
    <property type="entry name" value="Integrin alpha N-terminal domain"/>
    <property type="match status" value="1"/>
</dbReference>
<evidence type="ECO:0000256" key="3">
    <source>
        <dbReference type="ARBA" id="ARBA00022837"/>
    </source>
</evidence>
<accession>A0ABS5BTN1</accession>
<name>A0ABS5BTN1_9BACT</name>